<organism evidence="1 2">
    <name type="scientific">Aspergillus udagawae</name>
    <dbReference type="NCBI Taxonomy" id="91492"/>
    <lineage>
        <taxon>Eukaryota</taxon>
        <taxon>Fungi</taxon>
        <taxon>Dikarya</taxon>
        <taxon>Ascomycota</taxon>
        <taxon>Pezizomycotina</taxon>
        <taxon>Eurotiomycetes</taxon>
        <taxon>Eurotiomycetidae</taxon>
        <taxon>Eurotiales</taxon>
        <taxon>Aspergillaceae</taxon>
        <taxon>Aspergillus</taxon>
        <taxon>Aspergillus subgen. Fumigati</taxon>
    </lineage>
</organism>
<dbReference type="AlphaFoldDB" id="A0A8E0QNL5"/>
<dbReference type="RefSeq" id="XP_043144633.1">
    <property type="nucleotide sequence ID" value="XM_043288698.1"/>
</dbReference>
<dbReference type="EMBL" id="BBXM02000002">
    <property type="protein sequence ID" value="GIC87367.1"/>
    <property type="molecule type" value="Genomic_DNA"/>
</dbReference>
<name>A0A8E0QNL5_9EURO</name>
<comment type="caution">
    <text evidence="1">The sequence shown here is derived from an EMBL/GenBank/DDBJ whole genome shotgun (WGS) entry which is preliminary data.</text>
</comment>
<evidence type="ECO:0000313" key="2">
    <source>
        <dbReference type="Proteomes" id="UP000036893"/>
    </source>
</evidence>
<proteinExistence type="predicted"/>
<gene>
    <name evidence="1" type="ORF">Aud_003751</name>
</gene>
<dbReference type="GeneID" id="66991227"/>
<evidence type="ECO:0000313" key="1">
    <source>
        <dbReference type="EMBL" id="GIC87367.1"/>
    </source>
</evidence>
<accession>A0A8E0QNL5</accession>
<dbReference type="Proteomes" id="UP000036893">
    <property type="component" value="Unassembled WGS sequence"/>
</dbReference>
<reference evidence="1" key="1">
    <citation type="journal article" date="2015" name="Genome Announc.">
        <title>Draft Genome Sequence of the Pathogenic Filamentous Fungus Aspergillus udagawae Strain IFM 46973T.</title>
        <authorList>
            <person name="Kusuya Y."/>
            <person name="Takahashi-Nakaguchi A."/>
            <person name="Takahashi H."/>
            <person name="Yaguchi T."/>
        </authorList>
    </citation>
    <scope>NUCLEOTIDE SEQUENCE</scope>
    <source>
        <strain evidence="1">IFM 46973</strain>
    </source>
</reference>
<reference evidence="1" key="2">
    <citation type="submission" date="2021-01" db="EMBL/GenBank/DDBJ databases">
        <title>Pan-genome distribution and transcriptional activeness of fungal secondary metabolism genes in Aspergillus section Fumigati.</title>
        <authorList>
            <person name="Takahashi H."/>
            <person name="Umemura M."/>
            <person name="Ninomiya A."/>
            <person name="Kusuya Y."/>
            <person name="Urayama S."/>
            <person name="Shimizu M."/>
            <person name="Watanabe A."/>
            <person name="Kamei K."/>
            <person name="Yaguchi T."/>
            <person name="Hagiwara D."/>
        </authorList>
    </citation>
    <scope>NUCLEOTIDE SEQUENCE</scope>
    <source>
        <strain evidence="1">IFM 46973</strain>
    </source>
</reference>
<sequence length="131" mass="14725">MVTRQHLKASLHQADRINASLGCGIRRERPLNDWDQHLSINQASVIQRSIGMKLPHNLILLLGSTSVAWGILLPAPGASEEECGRLGIMYYDPDDLPEGVTPEDVRHCEAHPLSAQNYWGWGDHLPRWLFP</sequence>
<protein>
    <submittedName>
        <fullName evidence="1">Uncharacterized protein</fullName>
    </submittedName>
</protein>